<feature type="chain" id="PRO_5040765213" evidence="1">
    <location>
        <begin position="42"/>
        <end position="307"/>
    </location>
</feature>
<comment type="caution">
    <text evidence="2">The sequence shown here is derived from an EMBL/GenBank/DDBJ whole genome shotgun (WGS) entry which is preliminary data.</text>
</comment>
<protein>
    <submittedName>
        <fullName evidence="2">Uncharacterized protein</fullName>
    </submittedName>
</protein>
<organism evidence="2 3">
    <name type="scientific">Lentinula lateritia</name>
    <dbReference type="NCBI Taxonomy" id="40482"/>
    <lineage>
        <taxon>Eukaryota</taxon>
        <taxon>Fungi</taxon>
        <taxon>Dikarya</taxon>
        <taxon>Basidiomycota</taxon>
        <taxon>Agaricomycotina</taxon>
        <taxon>Agaricomycetes</taxon>
        <taxon>Agaricomycetidae</taxon>
        <taxon>Agaricales</taxon>
        <taxon>Marasmiineae</taxon>
        <taxon>Omphalotaceae</taxon>
        <taxon>Lentinula</taxon>
    </lineage>
</organism>
<proteinExistence type="predicted"/>
<keyword evidence="1" id="KW-0732">Signal</keyword>
<gene>
    <name evidence="2" type="ORF">C8J55DRAFT_485825</name>
</gene>
<reference evidence="2" key="2">
    <citation type="journal article" date="2023" name="Proc. Natl. Acad. Sci. U.S.A.">
        <title>A global phylogenomic analysis of the shiitake genus Lentinula.</title>
        <authorList>
            <person name="Sierra-Patev S."/>
            <person name="Min B."/>
            <person name="Naranjo-Ortiz M."/>
            <person name="Looney B."/>
            <person name="Konkel Z."/>
            <person name="Slot J.C."/>
            <person name="Sakamoto Y."/>
            <person name="Steenwyk J.L."/>
            <person name="Rokas A."/>
            <person name="Carro J."/>
            <person name="Camarero S."/>
            <person name="Ferreira P."/>
            <person name="Molpeceres G."/>
            <person name="Ruiz-Duenas F.J."/>
            <person name="Serrano A."/>
            <person name="Henrissat B."/>
            <person name="Drula E."/>
            <person name="Hughes K.W."/>
            <person name="Mata J.L."/>
            <person name="Ishikawa N.K."/>
            <person name="Vargas-Isla R."/>
            <person name="Ushijima S."/>
            <person name="Smith C.A."/>
            <person name="Donoghue J."/>
            <person name="Ahrendt S."/>
            <person name="Andreopoulos W."/>
            <person name="He G."/>
            <person name="LaButti K."/>
            <person name="Lipzen A."/>
            <person name="Ng V."/>
            <person name="Riley R."/>
            <person name="Sandor L."/>
            <person name="Barry K."/>
            <person name="Martinez A.T."/>
            <person name="Xiao Y."/>
            <person name="Gibbons J.G."/>
            <person name="Terashima K."/>
            <person name="Grigoriev I.V."/>
            <person name="Hibbett D."/>
        </authorList>
    </citation>
    <scope>NUCLEOTIDE SEQUENCE</scope>
    <source>
        <strain evidence="2">Sp2 HRB7682 ss15</strain>
    </source>
</reference>
<dbReference type="Proteomes" id="UP001150238">
    <property type="component" value="Unassembled WGS sequence"/>
</dbReference>
<feature type="signal peptide" evidence="1">
    <location>
        <begin position="1"/>
        <end position="41"/>
    </location>
</feature>
<evidence type="ECO:0000313" key="2">
    <source>
        <dbReference type="EMBL" id="KAJ4493127.1"/>
    </source>
</evidence>
<evidence type="ECO:0000313" key="3">
    <source>
        <dbReference type="Proteomes" id="UP001150238"/>
    </source>
</evidence>
<dbReference type="AlphaFoldDB" id="A0A9W9DZ93"/>
<accession>A0A9W9DZ93</accession>
<dbReference type="EMBL" id="JANVFS010000004">
    <property type="protein sequence ID" value="KAJ4493127.1"/>
    <property type="molecule type" value="Genomic_DNA"/>
</dbReference>
<evidence type="ECO:0000256" key="1">
    <source>
        <dbReference type="SAM" id="SignalP"/>
    </source>
</evidence>
<reference evidence="2" key="1">
    <citation type="submission" date="2022-08" db="EMBL/GenBank/DDBJ databases">
        <authorList>
            <consortium name="DOE Joint Genome Institute"/>
            <person name="Min B."/>
            <person name="Riley R."/>
            <person name="Sierra-Patev S."/>
            <person name="Naranjo-Ortiz M."/>
            <person name="Looney B."/>
            <person name="Konkel Z."/>
            <person name="Slot J.C."/>
            <person name="Sakamoto Y."/>
            <person name="Steenwyk J.L."/>
            <person name="Rokas A."/>
            <person name="Carro J."/>
            <person name="Camarero S."/>
            <person name="Ferreira P."/>
            <person name="Molpeceres G."/>
            <person name="Ruiz-Duenas F.J."/>
            <person name="Serrano A."/>
            <person name="Henrissat B."/>
            <person name="Drula E."/>
            <person name="Hughes K.W."/>
            <person name="Mata J.L."/>
            <person name="Ishikawa N.K."/>
            <person name="Vargas-Isla R."/>
            <person name="Ushijima S."/>
            <person name="Smith C.A."/>
            <person name="Ahrendt S."/>
            <person name="Andreopoulos W."/>
            <person name="He G."/>
            <person name="Labutti K."/>
            <person name="Lipzen A."/>
            <person name="Ng V."/>
            <person name="Sandor L."/>
            <person name="Barry K."/>
            <person name="Martinez A.T."/>
            <person name="Xiao Y."/>
            <person name="Gibbons J.G."/>
            <person name="Terashima K."/>
            <person name="Hibbett D.S."/>
            <person name="Grigoriev I.V."/>
        </authorList>
    </citation>
    <scope>NUCLEOTIDE SEQUENCE</scope>
    <source>
        <strain evidence="2">Sp2 HRB7682 ss15</strain>
    </source>
</reference>
<name>A0A9W9DZ93_9AGAR</name>
<sequence>MLMLLLDYLRHLWLTLGKGPAKQLWFFLLTCLLLKEVPVHAKTRLGSQSQDADVTEGMGLVDGDDKWSDSDFGTPSTSQIPTNLLWICHLVLLNGTVTVLIWLCISITMEGGVLETPKVMQRSSSQYSFSMRQTPHIKYGMWMKYTHLVAVHPLWEVYIVLSVLGLVIQNYSGSIRIWESLDDSFAFDELLDMLDKEVLCLTSDPSASNDCWNLQQQELPLLEYKEMVKFCMNSAPAKAIKQDSGLLEVNKEVTNVLQMLQIQPRFYKRYCQFVVLSEGFEKIPEKGVRFVPQLEILPCQSFSLAEY</sequence>